<evidence type="ECO:0000256" key="1">
    <source>
        <dbReference type="SAM" id="MobiDB-lite"/>
    </source>
</evidence>
<dbReference type="Proteomes" id="UP000774617">
    <property type="component" value="Unassembled WGS sequence"/>
</dbReference>
<comment type="caution">
    <text evidence="2">The sequence shown here is derived from an EMBL/GenBank/DDBJ whole genome shotgun (WGS) entry which is preliminary data.</text>
</comment>
<evidence type="ECO:0000313" key="3">
    <source>
        <dbReference type="Proteomes" id="UP000774617"/>
    </source>
</evidence>
<feature type="region of interest" description="Disordered" evidence="1">
    <location>
        <begin position="1"/>
        <end position="21"/>
    </location>
</feature>
<reference evidence="2 3" key="1">
    <citation type="journal article" date="2021" name="Nat. Commun.">
        <title>Genetic determinants of endophytism in the Arabidopsis root mycobiome.</title>
        <authorList>
            <person name="Mesny F."/>
            <person name="Miyauchi S."/>
            <person name="Thiergart T."/>
            <person name="Pickel B."/>
            <person name="Atanasova L."/>
            <person name="Karlsson M."/>
            <person name="Huettel B."/>
            <person name="Barry K.W."/>
            <person name="Haridas S."/>
            <person name="Chen C."/>
            <person name="Bauer D."/>
            <person name="Andreopoulos W."/>
            <person name="Pangilinan J."/>
            <person name="LaButti K."/>
            <person name="Riley R."/>
            <person name="Lipzen A."/>
            <person name="Clum A."/>
            <person name="Drula E."/>
            <person name="Henrissat B."/>
            <person name="Kohler A."/>
            <person name="Grigoriev I.V."/>
            <person name="Martin F.M."/>
            <person name="Hacquard S."/>
        </authorList>
    </citation>
    <scope>NUCLEOTIDE SEQUENCE [LARGE SCALE GENOMIC DNA]</scope>
    <source>
        <strain evidence="2 3">MPI-SDFR-AT-0080</strain>
    </source>
</reference>
<name>A0ABQ8G9K8_9PEZI</name>
<keyword evidence="3" id="KW-1185">Reference proteome</keyword>
<sequence>MMSNSASSNFSRHSASSDAPLPNLTLDDVRGFVLAYLKNEYSPNSAHHGPLSRHTSNFGFGVPIRFSCPPSHNDPRGRTMPPNHLRWVALGRHIRSHGQVGNGLRQAAVDLMRFQQLVRDARLPLGAIKQLSATIKDFSKIKRFSRIRTKLTLVGAWQALAARLLADQSTIAALFPPRETGFVMPHAEVETARRNLQAAGARVFSRVTNVADFEVRNLVKFQQRLPGIKALRGFEVDGHAMDAFELAENPRRNVWVHTHREYLAVEDLNDVNPGERFIRQLSIERNCNECHATHRHNVQLVVGLEEEMPQQGQLPAYEPPPSPKVERPVVEQEESPAVQRVLTLAGLIPRRR</sequence>
<accession>A0ABQ8G9K8</accession>
<organism evidence="2 3">
    <name type="scientific">Macrophomina phaseolina</name>
    <dbReference type="NCBI Taxonomy" id="35725"/>
    <lineage>
        <taxon>Eukaryota</taxon>
        <taxon>Fungi</taxon>
        <taxon>Dikarya</taxon>
        <taxon>Ascomycota</taxon>
        <taxon>Pezizomycotina</taxon>
        <taxon>Dothideomycetes</taxon>
        <taxon>Dothideomycetes incertae sedis</taxon>
        <taxon>Botryosphaeriales</taxon>
        <taxon>Botryosphaeriaceae</taxon>
        <taxon>Macrophomina</taxon>
    </lineage>
</organism>
<evidence type="ECO:0008006" key="4">
    <source>
        <dbReference type="Google" id="ProtNLM"/>
    </source>
</evidence>
<feature type="region of interest" description="Disordered" evidence="1">
    <location>
        <begin position="309"/>
        <end position="336"/>
    </location>
</feature>
<proteinExistence type="predicted"/>
<protein>
    <recommendedName>
        <fullName evidence="4">Cytochrome c domain-containing protein</fullName>
    </recommendedName>
</protein>
<dbReference type="EMBL" id="JAGTJR010000014">
    <property type="protein sequence ID" value="KAH7049259.1"/>
    <property type="molecule type" value="Genomic_DNA"/>
</dbReference>
<feature type="compositionally biased region" description="Low complexity" evidence="1">
    <location>
        <begin position="1"/>
        <end position="17"/>
    </location>
</feature>
<gene>
    <name evidence="2" type="ORF">B0J12DRAFT_699897</name>
</gene>
<evidence type="ECO:0000313" key="2">
    <source>
        <dbReference type="EMBL" id="KAH7049259.1"/>
    </source>
</evidence>